<dbReference type="KEGG" id="adin:H7849_25835"/>
<dbReference type="SUPFAM" id="SSF54909">
    <property type="entry name" value="Dimeric alpha+beta barrel"/>
    <property type="match status" value="1"/>
</dbReference>
<evidence type="ECO:0000313" key="1">
    <source>
        <dbReference type="EMBL" id="QNI32357.1"/>
    </source>
</evidence>
<proteinExistence type="predicted"/>
<sequence length="105" mass="12025">MITRLWQGYTSPENADAYESFIRTEVFPKLREVRGFLGGKLLRRNLFQEVEFVAVTHFDSLESVRAAAGEEFGYIIIPEAGRSLLTRYDQRVAIYEVVVTEESSS</sequence>
<keyword evidence="2" id="KW-1185">Reference proteome</keyword>
<accession>A0A7G8BII7</accession>
<evidence type="ECO:0000313" key="2">
    <source>
        <dbReference type="Proteomes" id="UP000515312"/>
    </source>
</evidence>
<keyword evidence="1" id="KW-0503">Monooxygenase</keyword>
<dbReference type="Proteomes" id="UP000515312">
    <property type="component" value="Chromosome"/>
</dbReference>
<dbReference type="RefSeq" id="WP_186743312.1">
    <property type="nucleotide sequence ID" value="NZ_CP060394.1"/>
</dbReference>
<reference evidence="1 2" key="1">
    <citation type="submission" date="2020-08" db="EMBL/GenBank/DDBJ databases">
        <title>Edaphobacter telluris sp. nov. and Acidobacterium dinghuensis sp. nov., two acidobacteria isolated from forest soil.</title>
        <authorList>
            <person name="Fu J."/>
            <person name="Qiu L."/>
        </authorList>
    </citation>
    <scope>NUCLEOTIDE SEQUENCE [LARGE SCALE GENOMIC DNA]</scope>
    <source>
        <strain evidence="1">4Y35</strain>
    </source>
</reference>
<dbReference type="GO" id="GO:0004497">
    <property type="term" value="F:monooxygenase activity"/>
    <property type="evidence" value="ECO:0007669"/>
    <property type="project" value="UniProtKB-KW"/>
</dbReference>
<gene>
    <name evidence="1" type="ORF">H7849_25835</name>
</gene>
<dbReference type="AlphaFoldDB" id="A0A7G8BII7"/>
<dbReference type="InterPro" id="IPR011008">
    <property type="entry name" value="Dimeric_a/b-barrel"/>
</dbReference>
<keyword evidence="1" id="KW-0560">Oxidoreductase</keyword>
<dbReference type="EMBL" id="CP060394">
    <property type="protein sequence ID" value="QNI32357.1"/>
    <property type="molecule type" value="Genomic_DNA"/>
</dbReference>
<organism evidence="1 2">
    <name type="scientific">Alloacidobacterium dinghuense</name>
    <dbReference type="NCBI Taxonomy" id="2763107"/>
    <lineage>
        <taxon>Bacteria</taxon>
        <taxon>Pseudomonadati</taxon>
        <taxon>Acidobacteriota</taxon>
        <taxon>Terriglobia</taxon>
        <taxon>Terriglobales</taxon>
        <taxon>Acidobacteriaceae</taxon>
        <taxon>Alloacidobacterium</taxon>
    </lineage>
</organism>
<name>A0A7G8BII7_9BACT</name>
<protein>
    <submittedName>
        <fullName evidence="1">Antibiotic biosynthesis monooxygenase</fullName>
    </submittedName>
</protein>